<protein>
    <submittedName>
        <fullName evidence="1">Uncharacterized protein</fullName>
    </submittedName>
</protein>
<sequence>MHRQNTEFLGAGSCELGASVITGVMYLDLMKSSADPTRPVLCDRKVRFHLLIPSLGTSVATQSVSVDLEREELRSRTNHLERVQTLSLRLATGQRQGMAQVYRLGVTQHSCHQRASHVNDLGKKKQVLMSSNSRASKDRLTWSTESWRWGNVRRNTVILRTDERGGLFLLPFYLTRLKEDDRMYLSRVCTCGSVRNSVLGFHADLNWHWRTQGRWKNEKTTYNRAMTVNKRCLSHIHQYIDSGSKACSPSDCARQLISRPAEEAPRDKFCGYQAHDRSHAVNELGCLSIAKLLHTWREFLTPKQQVCAGSAGAALRKIQPGRNVFREIR</sequence>
<evidence type="ECO:0000313" key="2">
    <source>
        <dbReference type="Proteomes" id="UP001283361"/>
    </source>
</evidence>
<evidence type="ECO:0000313" key="1">
    <source>
        <dbReference type="EMBL" id="KAK3728006.1"/>
    </source>
</evidence>
<dbReference type="AlphaFoldDB" id="A0AAE0Y1D3"/>
<keyword evidence="2" id="KW-1185">Reference proteome</keyword>
<organism evidence="1 2">
    <name type="scientific">Elysia crispata</name>
    <name type="common">lettuce slug</name>
    <dbReference type="NCBI Taxonomy" id="231223"/>
    <lineage>
        <taxon>Eukaryota</taxon>
        <taxon>Metazoa</taxon>
        <taxon>Spiralia</taxon>
        <taxon>Lophotrochozoa</taxon>
        <taxon>Mollusca</taxon>
        <taxon>Gastropoda</taxon>
        <taxon>Heterobranchia</taxon>
        <taxon>Euthyneura</taxon>
        <taxon>Panpulmonata</taxon>
        <taxon>Sacoglossa</taxon>
        <taxon>Placobranchoidea</taxon>
        <taxon>Plakobranchidae</taxon>
        <taxon>Elysia</taxon>
    </lineage>
</organism>
<accession>A0AAE0Y1D3</accession>
<reference evidence="1" key="1">
    <citation type="journal article" date="2023" name="G3 (Bethesda)">
        <title>A reference genome for the long-term kleptoplast-retaining sea slug Elysia crispata morphotype clarki.</title>
        <authorList>
            <person name="Eastman K.E."/>
            <person name="Pendleton A.L."/>
            <person name="Shaikh M.A."/>
            <person name="Suttiyut T."/>
            <person name="Ogas R."/>
            <person name="Tomko P."/>
            <person name="Gavelis G."/>
            <person name="Widhalm J.R."/>
            <person name="Wisecaver J.H."/>
        </authorList>
    </citation>
    <scope>NUCLEOTIDE SEQUENCE</scope>
    <source>
        <strain evidence="1">ECLA1</strain>
    </source>
</reference>
<dbReference type="EMBL" id="JAWDGP010007214">
    <property type="protein sequence ID" value="KAK3728006.1"/>
    <property type="molecule type" value="Genomic_DNA"/>
</dbReference>
<gene>
    <name evidence="1" type="ORF">RRG08_008083</name>
</gene>
<dbReference type="Proteomes" id="UP001283361">
    <property type="component" value="Unassembled WGS sequence"/>
</dbReference>
<proteinExistence type="predicted"/>
<comment type="caution">
    <text evidence="1">The sequence shown here is derived from an EMBL/GenBank/DDBJ whole genome shotgun (WGS) entry which is preliminary data.</text>
</comment>
<name>A0AAE0Y1D3_9GAST</name>